<dbReference type="Gene3D" id="1.10.10.10">
    <property type="entry name" value="Winged helix-like DNA-binding domain superfamily/Winged helix DNA-binding domain"/>
    <property type="match status" value="1"/>
</dbReference>
<gene>
    <name evidence="4" type="ORF">ANI02nite_29450</name>
</gene>
<dbReference type="PANTHER" id="PTHR43022">
    <property type="entry name" value="PROTEIN SMF"/>
    <property type="match status" value="1"/>
</dbReference>
<dbReference type="Pfam" id="PF02481">
    <property type="entry name" value="DNA_processg_A"/>
    <property type="match status" value="1"/>
</dbReference>
<dbReference type="NCBIfam" id="TIGR00732">
    <property type="entry name" value="dprA"/>
    <property type="match status" value="1"/>
</dbReference>
<evidence type="ECO:0000256" key="1">
    <source>
        <dbReference type="ARBA" id="ARBA00006525"/>
    </source>
</evidence>
<evidence type="ECO:0000259" key="2">
    <source>
        <dbReference type="Pfam" id="PF02481"/>
    </source>
</evidence>
<dbReference type="Pfam" id="PF17782">
    <property type="entry name" value="WHD_DprA"/>
    <property type="match status" value="1"/>
</dbReference>
<evidence type="ECO:0000313" key="5">
    <source>
        <dbReference type="Proteomes" id="UP000321635"/>
    </source>
</evidence>
<dbReference type="InterPro" id="IPR041614">
    <property type="entry name" value="DprA_WH"/>
</dbReference>
<dbReference type="Pfam" id="PF21102">
    <property type="entry name" value="DprA_N"/>
    <property type="match status" value="1"/>
</dbReference>
<dbReference type="Gene3D" id="3.40.50.450">
    <property type="match status" value="1"/>
</dbReference>
<dbReference type="PANTHER" id="PTHR43022:SF1">
    <property type="entry name" value="PROTEIN SMF"/>
    <property type="match status" value="1"/>
</dbReference>
<comment type="caution">
    <text evidence="4">The sequence shown here is derived from an EMBL/GenBank/DDBJ whole genome shotgun (WGS) entry which is preliminary data.</text>
</comment>
<proteinExistence type="inferred from homology"/>
<organism evidence="4 5">
    <name type="scientific">Acetobacter nitrogenifigens DSM 23921 = NBRC 105050</name>
    <dbReference type="NCBI Taxonomy" id="1120919"/>
    <lineage>
        <taxon>Bacteria</taxon>
        <taxon>Pseudomonadati</taxon>
        <taxon>Pseudomonadota</taxon>
        <taxon>Alphaproteobacteria</taxon>
        <taxon>Acetobacterales</taxon>
        <taxon>Acetobacteraceae</taxon>
        <taxon>Acetobacter</taxon>
    </lineage>
</organism>
<protein>
    <submittedName>
        <fullName evidence="4">DNA processing protein DprA</fullName>
    </submittedName>
</protein>
<dbReference type="Proteomes" id="UP000321635">
    <property type="component" value="Unassembled WGS sequence"/>
</dbReference>
<dbReference type="SUPFAM" id="SSF102405">
    <property type="entry name" value="MCP/YpsA-like"/>
    <property type="match status" value="1"/>
</dbReference>
<dbReference type="InterPro" id="IPR003488">
    <property type="entry name" value="DprA"/>
</dbReference>
<dbReference type="RefSeq" id="WP_026398616.1">
    <property type="nucleotide sequence ID" value="NZ_AUBI01000015.1"/>
</dbReference>
<dbReference type="GO" id="GO:0009294">
    <property type="term" value="P:DNA-mediated transformation"/>
    <property type="evidence" value="ECO:0007669"/>
    <property type="project" value="InterPro"/>
</dbReference>
<dbReference type="STRING" id="1120919.GCA_000429165_03054"/>
<dbReference type="InterPro" id="IPR057666">
    <property type="entry name" value="DrpA_SLOG"/>
</dbReference>
<comment type="similarity">
    <text evidence="1">Belongs to the DprA/Smf family.</text>
</comment>
<feature type="domain" description="Smf/DprA SLOG" evidence="2">
    <location>
        <begin position="74"/>
        <end position="285"/>
    </location>
</feature>
<sequence>MNPDLPALLRLFRTENVGPVTWRRLMDECGSATNALAALPERAKRGGRRAPLAIPDQDVVEREIEGVVKLGGRMVTLFDPDYPPLLAELPDTPPILSVLGSSACLASGGVGIVGARNASAAGMRFAESLATELSQAGMTVVSGLARGIDGAAHAGALAGRPFPEWGGTVAAIAGGLDIVYPQEHAALQRRIAEGGAVVTEAPLGTTPQARHFPRRNRLIAGLSLGTVVVEAAFHSGSLITAKLADAYSRQVFAVPGSPLDPRCRGSNNLLRNGARLAEGIDDILPCLRNASKAGGARFGGFAERPSAWGAPGVEGSAIVDADLDKARERVLSLLSYAPVPVDDLVGRCQFSVSVVLSALAELELAGRAEILPGGSVILLTPPAAD</sequence>
<feature type="domain" description="DprA winged helix" evidence="3">
    <location>
        <begin position="321"/>
        <end position="374"/>
    </location>
</feature>
<reference evidence="4 5" key="1">
    <citation type="submission" date="2019-07" db="EMBL/GenBank/DDBJ databases">
        <title>Whole genome shotgun sequence of Acetobacter nitrogenifigens NBRC 105050.</title>
        <authorList>
            <person name="Hosoyama A."/>
            <person name="Uohara A."/>
            <person name="Ohji S."/>
            <person name="Ichikawa N."/>
        </authorList>
    </citation>
    <scope>NUCLEOTIDE SEQUENCE [LARGE SCALE GENOMIC DNA]</scope>
    <source>
        <strain evidence="4 5">NBRC 105050</strain>
    </source>
</reference>
<dbReference type="EMBL" id="BJYF01000025">
    <property type="protein sequence ID" value="GEN61061.1"/>
    <property type="molecule type" value="Genomic_DNA"/>
</dbReference>
<accession>A0A511XDT2</accession>
<dbReference type="AlphaFoldDB" id="A0A511XDT2"/>
<evidence type="ECO:0000313" key="4">
    <source>
        <dbReference type="EMBL" id="GEN61061.1"/>
    </source>
</evidence>
<keyword evidence="5" id="KW-1185">Reference proteome</keyword>
<name>A0A511XDT2_9PROT</name>
<dbReference type="InterPro" id="IPR036388">
    <property type="entry name" value="WH-like_DNA-bd_sf"/>
</dbReference>
<evidence type="ECO:0000259" key="3">
    <source>
        <dbReference type="Pfam" id="PF17782"/>
    </source>
</evidence>